<keyword evidence="1" id="KW-0175">Coiled coil</keyword>
<feature type="coiled-coil region" evidence="1">
    <location>
        <begin position="208"/>
        <end position="241"/>
    </location>
</feature>
<evidence type="ECO:0000256" key="1">
    <source>
        <dbReference type="SAM" id="Coils"/>
    </source>
</evidence>
<name>A0A6L8M9T3_ACIBA</name>
<dbReference type="Proteomes" id="UP000480763">
    <property type="component" value="Unassembled WGS sequence"/>
</dbReference>
<evidence type="ECO:0000313" key="2">
    <source>
        <dbReference type="EMBL" id="MYM79029.1"/>
    </source>
</evidence>
<dbReference type="InterPro" id="IPR036388">
    <property type="entry name" value="WH-like_DNA-bd_sf"/>
</dbReference>
<reference evidence="2 3" key="1">
    <citation type="journal article" date="2017" name="Ann. Clin. Microbiol. Antimicrob.">
        <title>New eight genes identified at the clinical multidrug-resistant Acinetobacter baumannii DMS06669 strain in a Vietnam hospital.</title>
        <authorList>
            <person name="Si-Tuan N."/>
            <person name="Ngoc H.M."/>
            <person name="Hang P.T.T."/>
            <person name="Nguyen C."/>
            <person name="Van P.H."/>
            <person name="Huong N.T."/>
        </authorList>
    </citation>
    <scope>NUCLEOTIDE SEQUENCE [LARGE SCALE GENOMIC DNA]</scope>
    <source>
        <strain evidence="2 3">DMS06669</strain>
    </source>
</reference>
<dbReference type="AlphaFoldDB" id="A0A6L8M9T3"/>
<sequence>MKTNLAQEPPIPQGELVHFPKKERNAMSDQLSKGFIMKSRLYHYEVEPFISDAAKNVYSAIMGFTNGFNKPSDHISHRQLQGGKLKGSNKLSSGTVTNGLKELTWFEVITVVERNNKLGNKYQINEVSLVEAFEKFSASEIKALRINNRCASISEALQLVVQSASVSGAEGASTSGASIEFLFIDSFRNIFINSLRSNKPLEAHFYVYQETQKQIILEQQKLEAEEKAKAEKERKDKVRKLSFDEVIKLTKNTFANLCDLELWEQYVANRSQQAKTKLTKNALNAIYKDFIEWGYEGSNQSLKTSITGNYQGLFAPKQQNHGFGNQSQASTRMSEIQELIAKEEAGYEQYGF</sequence>
<organism evidence="2 3">
    <name type="scientific">Acinetobacter baumannii</name>
    <dbReference type="NCBI Taxonomy" id="470"/>
    <lineage>
        <taxon>Bacteria</taxon>
        <taxon>Pseudomonadati</taxon>
        <taxon>Pseudomonadota</taxon>
        <taxon>Gammaproteobacteria</taxon>
        <taxon>Moraxellales</taxon>
        <taxon>Moraxellaceae</taxon>
        <taxon>Acinetobacter</taxon>
        <taxon>Acinetobacter calcoaceticus/baumannii complex</taxon>
    </lineage>
</organism>
<dbReference type="EMBL" id="WWCH01000001">
    <property type="protein sequence ID" value="MYM79029.1"/>
    <property type="molecule type" value="Genomic_DNA"/>
</dbReference>
<comment type="caution">
    <text evidence="2">The sequence shown here is derived from an EMBL/GenBank/DDBJ whole genome shotgun (WGS) entry which is preliminary data.</text>
</comment>
<accession>A0A6L8M9T3</accession>
<dbReference type="RefSeq" id="WP_160945240.1">
    <property type="nucleotide sequence ID" value="NZ_CP058729.1"/>
</dbReference>
<protein>
    <submittedName>
        <fullName evidence="2">Uncharacterized protein</fullName>
    </submittedName>
</protein>
<dbReference type="Gene3D" id="1.10.10.10">
    <property type="entry name" value="Winged helix-like DNA-binding domain superfamily/Winged helix DNA-binding domain"/>
    <property type="match status" value="1"/>
</dbReference>
<proteinExistence type="predicted"/>
<gene>
    <name evidence="2" type="ORF">GSE42_13960</name>
</gene>
<evidence type="ECO:0000313" key="3">
    <source>
        <dbReference type="Proteomes" id="UP000480763"/>
    </source>
</evidence>